<evidence type="ECO:0000256" key="5">
    <source>
        <dbReference type="ARBA" id="ARBA00029459"/>
    </source>
</evidence>
<dbReference type="EMBL" id="VTPC01006842">
    <property type="protein sequence ID" value="KAF2894611.1"/>
    <property type="molecule type" value="Genomic_DNA"/>
</dbReference>
<reference evidence="7" key="1">
    <citation type="submission" date="2019-08" db="EMBL/GenBank/DDBJ databases">
        <title>The genome of the North American firefly Photinus pyralis.</title>
        <authorList>
            <consortium name="Photinus pyralis genome working group"/>
            <person name="Fallon T.R."/>
            <person name="Sander Lower S.E."/>
            <person name="Weng J.-K."/>
        </authorList>
    </citation>
    <scope>NUCLEOTIDE SEQUENCE</scope>
    <source>
        <strain evidence="7">TRF0915ILg1</strain>
        <tissue evidence="7">Whole body</tissue>
    </source>
</reference>
<evidence type="ECO:0000256" key="2">
    <source>
        <dbReference type="ARBA" id="ARBA00022525"/>
    </source>
</evidence>
<accession>A0A8K0D024</accession>
<name>A0A8K0D024_IGNLU</name>
<dbReference type="GO" id="GO:0004867">
    <property type="term" value="F:serine-type endopeptidase inhibitor activity"/>
    <property type="evidence" value="ECO:0007669"/>
    <property type="project" value="UniProtKB-KW"/>
</dbReference>
<proteinExistence type="inferred from homology"/>
<comment type="subcellular location">
    <subcellularLocation>
        <location evidence="1">Secreted</location>
    </subcellularLocation>
</comment>
<evidence type="ECO:0000313" key="7">
    <source>
        <dbReference type="EMBL" id="KAF2894611.1"/>
    </source>
</evidence>
<dbReference type="GO" id="GO:0005576">
    <property type="term" value="C:extracellular region"/>
    <property type="evidence" value="ECO:0007669"/>
    <property type="project" value="UniProtKB-SubCell"/>
</dbReference>
<evidence type="ECO:0000256" key="4">
    <source>
        <dbReference type="ARBA" id="ARBA00022900"/>
    </source>
</evidence>
<keyword evidence="3" id="KW-0646">Protease inhibitor</keyword>
<evidence type="ECO:0000256" key="6">
    <source>
        <dbReference type="SAM" id="SignalP"/>
    </source>
</evidence>
<organism evidence="7 8">
    <name type="scientific">Ignelater luminosus</name>
    <name type="common">Cucubano</name>
    <name type="synonym">Pyrophorus luminosus</name>
    <dbReference type="NCBI Taxonomy" id="2038154"/>
    <lineage>
        <taxon>Eukaryota</taxon>
        <taxon>Metazoa</taxon>
        <taxon>Ecdysozoa</taxon>
        <taxon>Arthropoda</taxon>
        <taxon>Hexapoda</taxon>
        <taxon>Insecta</taxon>
        <taxon>Pterygota</taxon>
        <taxon>Neoptera</taxon>
        <taxon>Endopterygota</taxon>
        <taxon>Coleoptera</taxon>
        <taxon>Polyphaga</taxon>
        <taxon>Elateriformia</taxon>
        <taxon>Elateroidea</taxon>
        <taxon>Elateridae</taxon>
        <taxon>Agrypninae</taxon>
        <taxon>Pyrophorini</taxon>
        <taxon>Ignelater</taxon>
    </lineage>
</organism>
<keyword evidence="8" id="KW-1185">Reference proteome</keyword>
<protein>
    <submittedName>
        <fullName evidence="7">Uncharacterized protein</fullName>
    </submittedName>
</protein>
<dbReference type="AlphaFoldDB" id="A0A8K0D024"/>
<keyword evidence="4" id="KW-0722">Serine protease inhibitor</keyword>
<evidence type="ECO:0000256" key="1">
    <source>
        <dbReference type="ARBA" id="ARBA00004613"/>
    </source>
</evidence>
<keyword evidence="2" id="KW-0964">Secreted</keyword>
<sequence>MSLSWFIFLLTFSIFLNILHAFVFRCLKGHQYSVQCNKCWCIDDGFPVCSQLRCQDVPVKYWRDAKFNHFFTPQGHYYLNLGLKTRSTSYKVKNNNIINDFFQDLGNVSYYNNSRGEKIVGLTAQINHKPKLQAERKAYKGASYHSSHRKTKKN</sequence>
<evidence type="ECO:0000256" key="3">
    <source>
        <dbReference type="ARBA" id="ARBA00022690"/>
    </source>
</evidence>
<dbReference type="InterPro" id="IPR036201">
    <property type="entry name" value="Pacifastin_dom_sf"/>
</dbReference>
<dbReference type="Proteomes" id="UP000801492">
    <property type="component" value="Unassembled WGS sequence"/>
</dbReference>
<gene>
    <name evidence="7" type="ORF">ILUMI_11577</name>
</gene>
<keyword evidence="6" id="KW-0732">Signal</keyword>
<feature type="signal peptide" evidence="6">
    <location>
        <begin position="1"/>
        <end position="21"/>
    </location>
</feature>
<comment type="similarity">
    <text evidence="5">Belongs to the protease inhibitor I19 family.</text>
</comment>
<comment type="caution">
    <text evidence="7">The sequence shown here is derived from an EMBL/GenBank/DDBJ whole genome shotgun (WGS) entry which is preliminary data.</text>
</comment>
<evidence type="ECO:0000313" key="8">
    <source>
        <dbReference type="Proteomes" id="UP000801492"/>
    </source>
</evidence>
<feature type="chain" id="PRO_5035477627" evidence="6">
    <location>
        <begin position="22"/>
        <end position="154"/>
    </location>
</feature>
<dbReference type="SUPFAM" id="SSF57283">
    <property type="entry name" value="PMP inhibitors"/>
    <property type="match status" value="1"/>
</dbReference>
<dbReference type="OrthoDB" id="7449965at2759"/>